<organism evidence="1 2">
    <name type="scientific">Staphylococcus microti</name>
    <dbReference type="NCBI Taxonomy" id="569857"/>
    <lineage>
        <taxon>Bacteria</taxon>
        <taxon>Bacillati</taxon>
        <taxon>Bacillota</taxon>
        <taxon>Bacilli</taxon>
        <taxon>Bacillales</taxon>
        <taxon>Staphylococcaceae</taxon>
        <taxon>Staphylococcus</taxon>
    </lineage>
</organism>
<reference evidence="1 2" key="1">
    <citation type="submission" date="2015-01" db="EMBL/GenBank/DDBJ databases">
        <authorList>
            <person name="Guo J."/>
        </authorList>
    </citation>
    <scope>NUCLEOTIDE SEQUENCE [LARGE SCALE GENOMIC DNA]</scope>
    <source>
        <strain evidence="1 2">DSM 22147</strain>
    </source>
</reference>
<gene>
    <name evidence="1" type="ORF">TP70_03260</name>
</gene>
<name>A0ABR5C979_9STAP</name>
<dbReference type="Proteomes" id="UP000032366">
    <property type="component" value="Unassembled WGS sequence"/>
</dbReference>
<keyword evidence="2" id="KW-1185">Reference proteome</keyword>
<proteinExistence type="predicted"/>
<dbReference type="EMBL" id="JXWY01000020">
    <property type="protein sequence ID" value="KIX91277.1"/>
    <property type="molecule type" value="Genomic_DNA"/>
</dbReference>
<feature type="non-terminal residue" evidence="1">
    <location>
        <position position="65"/>
    </location>
</feature>
<sequence length="65" mass="7585">MLVLLKMRRLTRMIENFYFQSGYGSGLNTLSSIMFGHASTLAYNHHRRWGLRFGLNLVHPTDKTK</sequence>
<evidence type="ECO:0000313" key="2">
    <source>
        <dbReference type="Proteomes" id="UP000032366"/>
    </source>
</evidence>
<evidence type="ECO:0000313" key="1">
    <source>
        <dbReference type="EMBL" id="KIX91277.1"/>
    </source>
</evidence>
<protein>
    <submittedName>
        <fullName evidence="1">Uncharacterized protein</fullName>
    </submittedName>
</protein>
<comment type="caution">
    <text evidence="1">The sequence shown here is derived from an EMBL/GenBank/DDBJ whole genome shotgun (WGS) entry which is preliminary data.</text>
</comment>
<accession>A0ABR5C979</accession>